<comment type="caution">
    <text evidence="2">The sequence shown here is derived from an EMBL/GenBank/DDBJ whole genome shotgun (WGS) entry which is preliminary data.</text>
</comment>
<gene>
    <name evidence="2" type="ORF">PVAP13_1KG278715</name>
</gene>
<feature type="compositionally biased region" description="Low complexity" evidence="1">
    <location>
        <begin position="337"/>
        <end position="346"/>
    </location>
</feature>
<keyword evidence="3" id="KW-1185">Reference proteome</keyword>
<dbReference type="AlphaFoldDB" id="A0A8T0XRP4"/>
<evidence type="ECO:0000256" key="1">
    <source>
        <dbReference type="SAM" id="MobiDB-lite"/>
    </source>
</evidence>
<dbReference type="EMBL" id="CM029037">
    <property type="protein sequence ID" value="KAG2658099.1"/>
    <property type="molecule type" value="Genomic_DNA"/>
</dbReference>
<feature type="compositionally biased region" description="Low complexity" evidence="1">
    <location>
        <begin position="283"/>
        <end position="299"/>
    </location>
</feature>
<proteinExistence type="predicted"/>
<feature type="region of interest" description="Disordered" evidence="1">
    <location>
        <begin position="97"/>
        <end position="173"/>
    </location>
</feature>
<organism evidence="2 3">
    <name type="scientific">Panicum virgatum</name>
    <name type="common">Blackwell switchgrass</name>
    <dbReference type="NCBI Taxonomy" id="38727"/>
    <lineage>
        <taxon>Eukaryota</taxon>
        <taxon>Viridiplantae</taxon>
        <taxon>Streptophyta</taxon>
        <taxon>Embryophyta</taxon>
        <taxon>Tracheophyta</taxon>
        <taxon>Spermatophyta</taxon>
        <taxon>Magnoliopsida</taxon>
        <taxon>Liliopsida</taxon>
        <taxon>Poales</taxon>
        <taxon>Poaceae</taxon>
        <taxon>PACMAD clade</taxon>
        <taxon>Panicoideae</taxon>
        <taxon>Panicodae</taxon>
        <taxon>Paniceae</taxon>
        <taxon>Panicinae</taxon>
        <taxon>Panicum</taxon>
        <taxon>Panicum sect. Hiantes</taxon>
    </lineage>
</organism>
<evidence type="ECO:0000313" key="2">
    <source>
        <dbReference type="EMBL" id="KAG2658099.1"/>
    </source>
</evidence>
<feature type="region of interest" description="Disordered" evidence="1">
    <location>
        <begin position="190"/>
        <end position="216"/>
    </location>
</feature>
<name>A0A8T0XRP4_PANVG</name>
<accession>A0A8T0XRP4</accession>
<feature type="compositionally biased region" description="Low complexity" evidence="1">
    <location>
        <begin position="97"/>
        <end position="117"/>
    </location>
</feature>
<dbReference type="Proteomes" id="UP000823388">
    <property type="component" value="Chromosome 1K"/>
</dbReference>
<feature type="compositionally biased region" description="Pro residues" evidence="1">
    <location>
        <begin position="195"/>
        <end position="206"/>
    </location>
</feature>
<feature type="compositionally biased region" description="Basic and acidic residues" evidence="1">
    <location>
        <begin position="304"/>
        <end position="316"/>
    </location>
</feature>
<protein>
    <submittedName>
        <fullName evidence="2">Uncharacterized protein</fullName>
    </submittedName>
</protein>
<sequence length="435" mass="44641">MQVPENFFGIWNLGTKHGLYILVIYIFYSNLPYPPLLPSVMSGTHPTLSLTRPIPLSLLPCFSSAASGGAGLPPPRVCPSPAAPVFLLSLAGGSARGPAGRPGGAAPMAASSSLPLPRRADALPPRLPRRPGGPPPSLRLPSLSAVLVDASGGPWRRRLDPPPPPSLSHGGVGGGGCGLWGAADGPSLSLSLRSPPLPARPPPLAPDPGVRRPEVAGSRRWRPWSLGWRTCGQTLRARGVADAARRGGARPGRRGGADAARQRVDAARRPQSGRGAAAGRGNRGAVARRAAALPAAPRARALRGRHELAARRDGARPHPRRAPLSWSGATRGGGVAGRRPGAWRGGAARRRPGAWRGGAARRGGGGRARRGGVGAVAATTCSNSEVPAAAEALARGGRCSSARRPWGRAAAPGLDGRAPRYVAAVAFSWTSPGNR</sequence>
<feature type="region of interest" description="Disordered" evidence="1">
    <location>
        <begin position="239"/>
        <end position="371"/>
    </location>
</feature>
<evidence type="ECO:0000313" key="3">
    <source>
        <dbReference type="Proteomes" id="UP000823388"/>
    </source>
</evidence>
<feature type="compositionally biased region" description="Gly residues" evidence="1">
    <location>
        <begin position="360"/>
        <end position="371"/>
    </location>
</feature>
<reference evidence="2" key="1">
    <citation type="submission" date="2020-05" db="EMBL/GenBank/DDBJ databases">
        <title>WGS assembly of Panicum virgatum.</title>
        <authorList>
            <person name="Lovell J.T."/>
            <person name="Jenkins J."/>
            <person name="Shu S."/>
            <person name="Juenger T.E."/>
            <person name="Schmutz J."/>
        </authorList>
    </citation>
    <scope>NUCLEOTIDE SEQUENCE</scope>
    <source>
        <strain evidence="2">AP13</strain>
    </source>
</reference>